<accession>A0ABN3V320</accession>
<feature type="domain" description="RNA polymerase sigma factor 70 region 4 type 2" evidence="7">
    <location>
        <begin position="102"/>
        <end position="153"/>
    </location>
</feature>
<dbReference type="Pfam" id="PF04542">
    <property type="entry name" value="Sigma70_r2"/>
    <property type="match status" value="1"/>
</dbReference>
<proteinExistence type="inferred from homology"/>
<comment type="caution">
    <text evidence="8">The sequence shown here is derived from an EMBL/GenBank/DDBJ whole genome shotgun (WGS) entry which is preliminary data.</text>
</comment>
<dbReference type="InterPro" id="IPR014284">
    <property type="entry name" value="RNA_pol_sigma-70_dom"/>
</dbReference>
<reference evidence="8 9" key="1">
    <citation type="journal article" date="2019" name="Int. J. Syst. Evol. Microbiol.">
        <title>The Global Catalogue of Microorganisms (GCM) 10K type strain sequencing project: providing services to taxonomists for standard genome sequencing and annotation.</title>
        <authorList>
            <consortium name="The Broad Institute Genomics Platform"/>
            <consortium name="The Broad Institute Genome Sequencing Center for Infectious Disease"/>
            <person name="Wu L."/>
            <person name="Ma J."/>
        </authorList>
    </citation>
    <scope>NUCLEOTIDE SEQUENCE [LARGE SCALE GENOMIC DNA]</scope>
    <source>
        <strain evidence="8 9">JCM 9383</strain>
    </source>
</reference>
<evidence type="ECO:0000256" key="5">
    <source>
        <dbReference type="ARBA" id="ARBA00023163"/>
    </source>
</evidence>
<dbReference type="Pfam" id="PF08281">
    <property type="entry name" value="Sigma70_r4_2"/>
    <property type="match status" value="1"/>
</dbReference>
<dbReference type="PANTHER" id="PTHR43133">
    <property type="entry name" value="RNA POLYMERASE ECF-TYPE SIGMA FACTO"/>
    <property type="match status" value="1"/>
</dbReference>
<evidence type="ECO:0000313" key="9">
    <source>
        <dbReference type="Proteomes" id="UP001500979"/>
    </source>
</evidence>
<evidence type="ECO:0000256" key="2">
    <source>
        <dbReference type="ARBA" id="ARBA00023015"/>
    </source>
</evidence>
<dbReference type="InterPro" id="IPR013325">
    <property type="entry name" value="RNA_pol_sigma_r2"/>
</dbReference>
<dbReference type="InterPro" id="IPR013324">
    <property type="entry name" value="RNA_pol_sigma_r3/r4-like"/>
</dbReference>
<evidence type="ECO:0000259" key="7">
    <source>
        <dbReference type="Pfam" id="PF08281"/>
    </source>
</evidence>
<keyword evidence="5" id="KW-0804">Transcription</keyword>
<dbReference type="Gene3D" id="1.10.10.10">
    <property type="entry name" value="Winged helix-like DNA-binding domain superfamily/Winged helix DNA-binding domain"/>
    <property type="match status" value="1"/>
</dbReference>
<dbReference type="InterPro" id="IPR039425">
    <property type="entry name" value="RNA_pol_sigma-70-like"/>
</dbReference>
<evidence type="ECO:0000256" key="3">
    <source>
        <dbReference type="ARBA" id="ARBA00023082"/>
    </source>
</evidence>
<dbReference type="NCBIfam" id="TIGR02937">
    <property type="entry name" value="sigma70-ECF"/>
    <property type="match status" value="1"/>
</dbReference>
<organism evidence="8 9">
    <name type="scientific">Saccharopolyspora taberi</name>
    <dbReference type="NCBI Taxonomy" id="60895"/>
    <lineage>
        <taxon>Bacteria</taxon>
        <taxon>Bacillati</taxon>
        <taxon>Actinomycetota</taxon>
        <taxon>Actinomycetes</taxon>
        <taxon>Pseudonocardiales</taxon>
        <taxon>Pseudonocardiaceae</taxon>
        <taxon>Saccharopolyspora</taxon>
    </lineage>
</organism>
<keyword evidence="4" id="KW-0238">DNA-binding</keyword>
<dbReference type="SUPFAM" id="SSF88659">
    <property type="entry name" value="Sigma3 and sigma4 domains of RNA polymerase sigma factors"/>
    <property type="match status" value="1"/>
</dbReference>
<dbReference type="Gene3D" id="1.10.1740.10">
    <property type="match status" value="1"/>
</dbReference>
<dbReference type="InterPro" id="IPR007627">
    <property type="entry name" value="RNA_pol_sigma70_r2"/>
</dbReference>
<keyword evidence="9" id="KW-1185">Reference proteome</keyword>
<sequence>MHQRDEEFAEFFDARVAPMRRTAFLLCGDWHRAEDLVQTALTKIYVAWPRISRDGSVDAYARKVLVRSAIDESRRAFRKRETALRDVPDRGTAPPGVEDAVDLRNALAELPQGQRAAVVLRYWEDQSVEATAELLGCTTGTVKSQTARGLAALRRLLGTAQPATGGFR</sequence>
<dbReference type="SUPFAM" id="SSF88946">
    <property type="entry name" value="Sigma2 domain of RNA polymerase sigma factors"/>
    <property type="match status" value="1"/>
</dbReference>
<feature type="domain" description="RNA polymerase sigma-70 region 2" evidence="6">
    <location>
        <begin position="19"/>
        <end position="76"/>
    </location>
</feature>
<comment type="similarity">
    <text evidence="1">Belongs to the sigma-70 factor family. ECF subfamily.</text>
</comment>
<dbReference type="EMBL" id="BAAAUX010000003">
    <property type="protein sequence ID" value="GAA2776526.1"/>
    <property type="molecule type" value="Genomic_DNA"/>
</dbReference>
<name>A0ABN3V320_9PSEU</name>
<evidence type="ECO:0000256" key="4">
    <source>
        <dbReference type="ARBA" id="ARBA00023125"/>
    </source>
</evidence>
<dbReference type="InterPro" id="IPR036388">
    <property type="entry name" value="WH-like_DNA-bd_sf"/>
</dbReference>
<gene>
    <name evidence="8" type="ORF">GCM10010470_06410</name>
</gene>
<dbReference type="InterPro" id="IPR013249">
    <property type="entry name" value="RNA_pol_sigma70_r4_t2"/>
</dbReference>
<dbReference type="RefSeq" id="WP_344677818.1">
    <property type="nucleotide sequence ID" value="NZ_BAAAUX010000003.1"/>
</dbReference>
<evidence type="ECO:0000313" key="8">
    <source>
        <dbReference type="EMBL" id="GAA2776526.1"/>
    </source>
</evidence>
<keyword evidence="2" id="KW-0805">Transcription regulation</keyword>
<keyword evidence="3" id="KW-0731">Sigma factor</keyword>
<dbReference type="Proteomes" id="UP001500979">
    <property type="component" value="Unassembled WGS sequence"/>
</dbReference>
<protein>
    <submittedName>
        <fullName evidence="8">SigE family RNA polymerase sigma factor</fullName>
    </submittedName>
</protein>
<dbReference type="NCBIfam" id="TIGR02983">
    <property type="entry name" value="SigE-fam_strep"/>
    <property type="match status" value="1"/>
</dbReference>
<evidence type="ECO:0000256" key="1">
    <source>
        <dbReference type="ARBA" id="ARBA00010641"/>
    </source>
</evidence>
<evidence type="ECO:0000259" key="6">
    <source>
        <dbReference type="Pfam" id="PF04542"/>
    </source>
</evidence>
<dbReference type="InterPro" id="IPR014325">
    <property type="entry name" value="RNA_pol_sigma-E_actinobac"/>
</dbReference>
<dbReference type="PANTHER" id="PTHR43133:SF50">
    <property type="entry name" value="ECF RNA POLYMERASE SIGMA FACTOR SIGM"/>
    <property type="match status" value="1"/>
</dbReference>
<dbReference type="CDD" id="cd06171">
    <property type="entry name" value="Sigma70_r4"/>
    <property type="match status" value="1"/>
</dbReference>